<comment type="caution">
    <text evidence="1">The sequence shown here is derived from an EMBL/GenBank/DDBJ whole genome shotgun (WGS) entry which is preliminary data.</text>
</comment>
<protein>
    <submittedName>
        <fullName evidence="1">1191_t:CDS:1</fullName>
    </submittedName>
</protein>
<gene>
    <name evidence="1" type="ORF">RFULGI_LOCUS10077</name>
</gene>
<name>A0A9N9HME4_9GLOM</name>
<organism evidence="1 2">
    <name type="scientific">Racocetra fulgida</name>
    <dbReference type="NCBI Taxonomy" id="60492"/>
    <lineage>
        <taxon>Eukaryota</taxon>
        <taxon>Fungi</taxon>
        <taxon>Fungi incertae sedis</taxon>
        <taxon>Mucoromycota</taxon>
        <taxon>Glomeromycotina</taxon>
        <taxon>Glomeromycetes</taxon>
        <taxon>Diversisporales</taxon>
        <taxon>Gigasporaceae</taxon>
        <taxon>Racocetra</taxon>
    </lineage>
</organism>
<feature type="non-terminal residue" evidence="1">
    <location>
        <position position="1"/>
    </location>
</feature>
<evidence type="ECO:0000313" key="2">
    <source>
        <dbReference type="Proteomes" id="UP000789396"/>
    </source>
</evidence>
<accession>A0A9N9HME4</accession>
<dbReference type="Proteomes" id="UP000789396">
    <property type="component" value="Unassembled WGS sequence"/>
</dbReference>
<reference evidence="1" key="1">
    <citation type="submission" date="2021-06" db="EMBL/GenBank/DDBJ databases">
        <authorList>
            <person name="Kallberg Y."/>
            <person name="Tangrot J."/>
            <person name="Rosling A."/>
        </authorList>
    </citation>
    <scope>NUCLEOTIDE SEQUENCE</scope>
    <source>
        <strain evidence="1">IN212</strain>
    </source>
</reference>
<dbReference type="OrthoDB" id="2471839at2759"/>
<dbReference type="AlphaFoldDB" id="A0A9N9HME4"/>
<dbReference type="EMBL" id="CAJVPZ010019235">
    <property type="protein sequence ID" value="CAG8692935.1"/>
    <property type="molecule type" value="Genomic_DNA"/>
</dbReference>
<proteinExistence type="predicted"/>
<evidence type="ECO:0000313" key="1">
    <source>
        <dbReference type="EMBL" id="CAG8692935.1"/>
    </source>
</evidence>
<keyword evidence="2" id="KW-1185">Reference proteome</keyword>
<sequence>SSSKSLSSVLKNKKTTDLLKKRKKCRLIAKVWHYFKIEGNFAVCQVEITQNEKTKKCKQKYDYTNSNLITSMKN</sequence>